<evidence type="ECO:0000256" key="5">
    <source>
        <dbReference type="SAM" id="MobiDB-lite"/>
    </source>
</evidence>
<dbReference type="CDD" id="cd14066">
    <property type="entry name" value="STKc_IRAK"/>
    <property type="match status" value="1"/>
</dbReference>
<sequence>MGQSPCFGGKNSGITSRNQRNQNERPSRAAARNVRPPSGAAGDVRPPSGAAGPSRTTNQSEAGPSRTTNQSEAGPSRTAETTTGNEQNNLRTFTFPEIEKATYNFENLIGEGGFGPVFMGLIDNRKIVAVKRLNWQGAQGNEEYDLEIRMLSNLRHPNIIDLIGCCADQHERILVYEFMRLGSLDSHLHDLAAGNQVLDWNTRMRIATGVARALNYLHTEANPPVIFRDLKPSNILLDESYTPRLSDFGTAIFGPIGDNPHITCELVGTPPYWAPEYRLFQRLTYKSDVYSFGVLLLEIITAQPPLDETRGDRSKYLADWLRPQLREENFAKLVDPQLNGQFPQAILSEVMELASRCINGFTKGRPSMSEVVDTLNNLTSQPYDPNQS</sequence>
<dbReference type="Gene3D" id="1.10.510.10">
    <property type="entry name" value="Transferase(Phosphotransferase) domain 1"/>
    <property type="match status" value="1"/>
</dbReference>
<dbReference type="EMBL" id="JABTTQ020000005">
    <property type="protein sequence ID" value="KAK6155356.1"/>
    <property type="molecule type" value="Genomic_DNA"/>
</dbReference>
<dbReference type="Proteomes" id="UP001318860">
    <property type="component" value="Unassembled WGS sequence"/>
</dbReference>
<dbReference type="SMART" id="SM00220">
    <property type="entry name" value="S_TKc"/>
    <property type="match status" value="1"/>
</dbReference>
<accession>A0ABR0X951</accession>
<evidence type="ECO:0000313" key="7">
    <source>
        <dbReference type="EMBL" id="KAK6155356.1"/>
    </source>
</evidence>
<gene>
    <name evidence="7" type="ORF">DH2020_009604</name>
</gene>
<name>A0ABR0X951_REHGL</name>
<dbReference type="SUPFAM" id="SSF56112">
    <property type="entry name" value="Protein kinase-like (PK-like)"/>
    <property type="match status" value="1"/>
</dbReference>
<evidence type="ECO:0000256" key="2">
    <source>
        <dbReference type="ARBA" id="ARBA00022527"/>
    </source>
</evidence>
<reference evidence="7 8" key="1">
    <citation type="journal article" date="2021" name="Comput. Struct. Biotechnol. J.">
        <title>De novo genome assembly of the potent medicinal plant Rehmannia glutinosa using nanopore technology.</title>
        <authorList>
            <person name="Ma L."/>
            <person name="Dong C."/>
            <person name="Song C."/>
            <person name="Wang X."/>
            <person name="Zheng X."/>
            <person name="Niu Y."/>
            <person name="Chen S."/>
            <person name="Feng W."/>
        </authorList>
    </citation>
    <scope>NUCLEOTIDE SEQUENCE [LARGE SCALE GENOMIC DNA]</scope>
    <source>
        <strain evidence="7">DH-2019</strain>
    </source>
</reference>
<feature type="region of interest" description="Disordered" evidence="5">
    <location>
        <begin position="1"/>
        <end position="91"/>
    </location>
</feature>
<dbReference type="InterPro" id="IPR000719">
    <property type="entry name" value="Prot_kinase_dom"/>
</dbReference>
<feature type="compositionally biased region" description="Polar residues" evidence="5">
    <location>
        <begin position="12"/>
        <end position="21"/>
    </location>
</feature>
<evidence type="ECO:0000313" key="8">
    <source>
        <dbReference type="Proteomes" id="UP001318860"/>
    </source>
</evidence>
<organism evidence="7 8">
    <name type="scientific">Rehmannia glutinosa</name>
    <name type="common">Chinese foxglove</name>
    <dbReference type="NCBI Taxonomy" id="99300"/>
    <lineage>
        <taxon>Eukaryota</taxon>
        <taxon>Viridiplantae</taxon>
        <taxon>Streptophyta</taxon>
        <taxon>Embryophyta</taxon>
        <taxon>Tracheophyta</taxon>
        <taxon>Spermatophyta</taxon>
        <taxon>Magnoliopsida</taxon>
        <taxon>eudicotyledons</taxon>
        <taxon>Gunneridae</taxon>
        <taxon>Pentapetalae</taxon>
        <taxon>asterids</taxon>
        <taxon>lamiids</taxon>
        <taxon>Lamiales</taxon>
        <taxon>Orobanchaceae</taxon>
        <taxon>Rehmannieae</taxon>
        <taxon>Rehmannia</taxon>
    </lineage>
</organism>
<keyword evidence="2" id="KW-0723">Serine/threonine-protein kinase</keyword>
<protein>
    <recommendedName>
        <fullName evidence="6">Protein kinase domain-containing protein</fullName>
    </recommendedName>
</protein>
<evidence type="ECO:0000256" key="1">
    <source>
        <dbReference type="ARBA" id="ARBA00004193"/>
    </source>
</evidence>
<dbReference type="PANTHER" id="PTHR47985">
    <property type="entry name" value="OS07G0668900 PROTEIN"/>
    <property type="match status" value="1"/>
</dbReference>
<keyword evidence="4" id="KW-0449">Lipoprotein</keyword>
<evidence type="ECO:0000256" key="4">
    <source>
        <dbReference type="ARBA" id="ARBA00023288"/>
    </source>
</evidence>
<keyword evidence="3" id="KW-0472">Membrane</keyword>
<dbReference type="Gene3D" id="3.30.200.20">
    <property type="entry name" value="Phosphorylase Kinase, domain 1"/>
    <property type="match status" value="1"/>
</dbReference>
<comment type="caution">
    <text evidence="7">The sequence shown here is derived from an EMBL/GenBank/DDBJ whole genome shotgun (WGS) entry which is preliminary data.</text>
</comment>
<keyword evidence="2" id="KW-0808">Transferase</keyword>
<dbReference type="Pfam" id="PF00069">
    <property type="entry name" value="Pkinase"/>
    <property type="match status" value="1"/>
</dbReference>
<dbReference type="PROSITE" id="PS50011">
    <property type="entry name" value="PROTEIN_KINASE_DOM"/>
    <property type="match status" value="1"/>
</dbReference>
<feature type="compositionally biased region" description="Polar residues" evidence="5">
    <location>
        <begin position="54"/>
        <end position="91"/>
    </location>
</feature>
<evidence type="ECO:0000259" key="6">
    <source>
        <dbReference type="PROSITE" id="PS50011"/>
    </source>
</evidence>
<proteinExistence type="predicted"/>
<keyword evidence="8" id="KW-1185">Reference proteome</keyword>
<dbReference type="PANTHER" id="PTHR47985:SF93">
    <property type="entry name" value="SERINE_THREONINE-PROTEIN KINASE PBL7 ISOFORM X1-RELATED"/>
    <property type="match status" value="1"/>
</dbReference>
<dbReference type="InterPro" id="IPR011009">
    <property type="entry name" value="Kinase-like_dom_sf"/>
</dbReference>
<evidence type="ECO:0000256" key="3">
    <source>
        <dbReference type="ARBA" id="ARBA00023136"/>
    </source>
</evidence>
<comment type="subcellular location">
    <subcellularLocation>
        <location evidence="1">Cell membrane</location>
        <topology evidence="1">Lipid-anchor</topology>
    </subcellularLocation>
</comment>
<keyword evidence="2" id="KW-0418">Kinase</keyword>
<feature type="domain" description="Protein kinase" evidence="6">
    <location>
        <begin position="103"/>
        <end position="384"/>
    </location>
</feature>